<dbReference type="PANTHER" id="PTHR23315">
    <property type="entry name" value="U BOX DOMAIN-CONTAINING"/>
    <property type="match status" value="1"/>
</dbReference>
<protein>
    <submittedName>
        <fullName evidence="2">GIP protein</fullName>
    </submittedName>
</protein>
<dbReference type="InterPro" id="IPR016024">
    <property type="entry name" value="ARM-type_fold"/>
</dbReference>
<dbReference type="EMBL" id="CAJNJA010082363">
    <property type="protein sequence ID" value="CAE7932433.1"/>
    <property type="molecule type" value="Genomic_DNA"/>
</dbReference>
<keyword evidence="3" id="KW-1185">Reference proteome</keyword>
<dbReference type="Proteomes" id="UP000601435">
    <property type="component" value="Unassembled WGS sequence"/>
</dbReference>
<proteinExistence type="predicted"/>
<dbReference type="Gene3D" id="1.25.10.10">
    <property type="entry name" value="Leucine-rich Repeat Variant"/>
    <property type="match status" value="2"/>
</dbReference>
<organism evidence="2 3">
    <name type="scientific">Symbiodinium necroappetens</name>
    <dbReference type="NCBI Taxonomy" id="1628268"/>
    <lineage>
        <taxon>Eukaryota</taxon>
        <taxon>Sar</taxon>
        <taxon>Alveolata</taxon>
        <taxon>Dinophyceae</taxon>
        <taxon>Suessiales</taxon>
        <taxon>Symbiodiniaceae</taxon>
        <taxon>Symbiodinium</taxon>
    </lineage>
</organism>
<dbReference type="InterPro" id="IPR011989">
    <property type="entry name" value="ARM-like"/>
</dbReference>
<comment type="caution">
    <text evidence="2">The sequence shown here is derived from an EMBL/GenBank/DDBJ whole genome shotgun (WGS) entry which is preliminary data.</text>
</comment>
<evidence type="ECO:0000256" key="1">
    <source>
        <dbReference type="SAM" id="MobiDB-lite"/>
    </source>
</evidence>
<feature type="compositionally biased region" description="Basic and acidic residues" evidence="1">
    <location>
        <begin position="456"/>
        <end position="466"/>
    </location>
</feature>
<dbReference type="SUPFAM" id="SSF48371">
    <property type="entry name" value="ARM repeat"/>
    <property type="match status" value="2"/>
</dbReference>
<reference evidence="2" key="1">
    <citation type="submission" date="2021-02" db="EMBL/GenBank/DDBJ databases">
        <authorList>
            <person name="Dougan E. K."/>
            <person name="Rhodes N."/>
            <person name="Thang M."/>
            <person name="Chan C."/>
        </authorList>
    </citation>
    <scope>NUCLEOTIDE SEQUENCE</scope>
</reference>
<evidence type="ECO:0000313" key="3">
    <source>
        <dbReference type="Proteomes" id="UP000601435"/>
    </source>
</evidence>
<dbReference type="AlphaFoldDB" id="A0A813C3F9"/>
<feature type="region of interest" description="Disordered" evidence="1">
    <location>
        <begin position="456"/>
        <end position="503"/>
    </location>
</feature>
<gene>
    <name evidence="2" type="primary">GIP</name>
    <name evidence="2" type="ORF">SNEC2469_LOCUS32497</name>
</gene>
<dbReference type="PANTHER" id="PTHR23315:SF7">
    <property type="entry name" value="U-BOX DOMAIN-CONTAINING PROTEIN 4"/>
    <property type="match status" value="1"/>
</dbReference>
<name>A0A813C3F9_9DINO</name>
<feature type="region of interest" description="Disordered" evidence="1">
    <location>
        <begin position="399"/>
        <end position="439"/>
    </location>
</feature>
<evidence type="ECO:0000313" key="2">
    <source>
        <dbReference type="EMBL" id="CAE7932433.1"/>
    </source>
</evidence>
<accession>A0A813C3F9</accession>
<feature type="non-terminal residue" evidence="2">
    <location>
        <position position="1"/>
    </location>
</feature>
<sequence length="551" mass="59000">MTRQRLFHVRMGCQQSSPEACVEQLAHAGPVKVEKAVEKLKQSVWCDDAKQRRAVEAGAIEALVAAMRRHHTDGRLQGSAAITLSCCFLNREEKFRGKAAEAGAMEALVSALRNPSPPACSLLVALGLLCRGSGPVAAKCRACAVELGLPELLQRPQLLRGLDEYDRERAEKLITLLRPPGDWERIPSKSAMEGCDADEVAKACEDFGKSLVGDEAKKREAFSKGAMVRLLSVMECLTSPRAQAMASLALHRLCLNCEEHRVKAAELGALEAAELGALEALLQALQAHPGDAAVQEEANTALFHLCYSSEECRSRALKLNAFELIARALPTTKENGFVALGSLCFGLDEEAPSRRRRALELGVLVEMEKIRHDHGDRYPNLAAKAQAIIDILKAAPATGPGGPQIAGPSAPDCEEDASERPGDDNSSVAGAEEQHEASSKGFLDKLQEMFQGVFHSDDGEAGRESEASTTASFADPSSAHISESSTAPEPEKDSKAQAGVVLPEPTAAERQLLSAMRGSDPEHLKRAIQAAKAAKVRAEVLLEAHEALLVA</sequence>